<comment type="similarity">
    <text evidence="1">Belongs to the 2-oxoacid dehydrogenase family.</text>
</comment>
<dbReference type="EMBL" id="UINC01204511">
    <property type="protein sequence ID" value="SVE25271.1"/>
    <property type="molecule type" value="Genomic_DNA"/>
</dbReference>
<protein>
    <recommendedName>
        <fullName evidence="7">Lipoyl-binding domain-containing protein</fullName>
    </recommendedName>
</protein>
<evidence type="ECO:0000259" key="5">
    <source>
        <dbReference type="PROSITE" id="PS51826"/>
    </source>
</evidence>
<feature type="region of interest" description="Disordered" evidence="3">
    <location>
        <begin position="87"/>
        <end position="122"/>
    </location>
</feature>
<dbReference type="InterPro" id="IPR003016">
    <property type="entry name" value="2-oxoA_DH_lipoyl-BS"/>
</dbReference>
<evidence type="ECO:0000256" key="2">
    <source>
        <dbReference type="ARBA" id="ARBA00022823"/>
    </source>
</evidence>
<dbReference type="CDD" id="cd06849">
    <property type="entry name" value="lipoyl_domain"/>
    <property type="match status" value="1"/>
</dbReference>
<organism evidence="6">
    <name type="scientific">marine metagenome</name>
    <dbReference type="NCBI Taxonomy" id="408172"/>
    <lineage>
        <taxon>unclassified sequences</taxon>
        <taxon>metagenomes</taxon>
        <taxon>ecological metagenomes</taxon>
    </lineage>
</organism>
<dbReference type="GO" id="GO:0045254">
    <property type="term" value="C:pyruvate dehydrogenase complex"/>
    <property type="evidence" value="ECO:0007669"/>
    <property type="project" value="InterPro"/>
</dbReference>
<dbReference type="Pfam" id="PF02817">
    <property type="entry name" value="E3_binding"/>
    <property type="match status" value="1"/>
</dbReference>
<dbReference type="Gene3D" id="2.40.50.100">
    <property type="match status" value="1"/>
</dbReference>
<dbReference type="InterPro" id="IPR004167">
    <property type="entry name" value="PSBD"/>
</dbReference>
<evidence type="ECO:0000259" key="4">
    <source>
        <dbReference type="PROSITE" id="PS50968"/>
    </source>
</evidence>
<proteinExistence type="inferred from homology"/>
<dbReference type="InterPro" id="IPR045257">
    <property type="entry name" value="E2/Pdx1"/>
</dbReference>
<evidence type="ECO:0000256" key="3">
    <source>
        <dbReference type="SAM" id="MobiDB-lite"/>
    </source>
</evidence>
<dbReference type="PROSITE" id="PS50968">
    <property type="entry name" value="BIOTINYL_LIPOYL"/>
    <property type="match status" value="1"/>
</dbReference>
<sequence length="159" mass="16310">MATEVIMPVLGLTMESGKIVEWIKQEGDPVTEGEILFTVETDKSVMEVEAKASGTLVKVLNSPGDEVPIQQVIGYIGEAGEAVTDTAATSGKGTPAEAAVPSPPESVTAAPAGSDRPTGRIKCSPAARSYAKDLDIAIEEVTGTGPGGRIVKADIKAFA</sequence>
<dbReference type="SUPFAM" id="SSF47005">
    <property type="entry name" value="Peripheral subunit-binding domain of 2-oxo acid dehydrogenase complex"/>
    <property type="match status" value="1"/>
</dbReference>
<dbReference type="GO" id="GO:0016746">
    <property type="term" value="F:acyltransferase activity"/>
    <property type="evidence" value="ECO:0007669"/>
    <property type="project" value="InterPro"/>
</dbReference>
<evidence type="ECO:0000313" key="6">
    <source>
        <dbReference type="EMBL" id="SVE25271.1"/>
    </source>
</evidence>
<name>A0A383BZE4_9ZZZZ</name>
<dbReference type="SUPFAM" id="SSF51230">
    <property type="entry name" value="Single hybrid motif"/>
    <property type="match status" value="1"/>
</dbReference>
<dbReference type="PROSITE" id="PS00189">
    <property type="entry name" value="LIPOYL"/>
    <property type="match status" value="1"/>
</dbReference>
<dbReference type="Pfam" id="PF00364">
    <property type="entry name" value="Biotin_lipoyl"/>
    <property type="match status" value="1"/>
</dbReference>
<feature type="non-terminal residue" evidence="6">
    <location>
        <position position="159"/>
    </location>
</feature>
<dbReference type="PANTHER" id="PTHR23151">
    <property type="entry name" value="DIHYDROLIPOAMIDE ACETYL/SUCCINYL-TRANSFERASE-RELATED"/>
    <property type="match status" value="1"/>
</dbReference>
<keyword evidence="2" id="KW-0450">Lipoyl</keyword>
<reference evidence="6" key="1">
    <citation type="submission" date="2018-05" db="EMBL/GenBank/DDBJ databases">
        <authorList>
            <person name="Lanie J.A."/>
            <person name="Ng W.-L."/>
            <person name="Kazmierczak K.M."/>
            <person name="Andrzejewski T.M."/>
            <person name="Davidsen T.M."/>
            <person name="Wayne K.J."/>
            <person name="Tettelin H."/>
            <person name="Glass J.I."/>
            <person name="Rusch D."/>
            <person name="Podicherti R."/>
            <person name="Tsui H.-C.T."/>
            <person name="Winkler M.E."/>
        </authorList>
    </citation>
    <scope>NUCLEOTIDE SEQUENCE</scope>
</reference>
<feature type="domain" description="Lipoyl-binding" evidence="4">
    <location>
        <begin position="2"/>
        <end position="77"/>
    </location>
</feature>
<dbReference type="PANTHER" id="PTHR23151:SF90">
    <property type="entry name" value="DIHYDROLIPOYLLYSINE-RESIDUE ACETYLTRANSFERASE COMPONENT OF PYRUVATE DEHYDROGENASE COMPLEX, MITOCHONDRIAL-RELATED"/>
    <property type="match status" value="1"/>
</dbReference>
<dbReference type="AlphaFoldDB" id="A0A383BZE4"/>
<gene>
    <name evidence="6" type="ORF">METZ01_LOCUS478125</name>
</gene>
<feature type="domain" description="Peripheral subunit-binding (PSBD)" evidence="5">
    <location>
        <begin position="122"/>
        <end position="159"/>
    </location>
</feature>
<dbReference type="InterPro" id="IPR036625">
    <property type="entry name" value="E3-bd_dom_sf"/>
</dbReference>
<dbReference type="PROSITE" id="PS51826">
    <property type="entry name" value="PSBD"/>
    <property type="match status" value="1"/>
</dbReference>
<dbReference type="InterPro" id="IPR000089">
    <property type="entry name" value="Biotin_lipoyl"/>
</dbReference>
<dbReference type="Gene3D" id="4.10.320.10">
    <property type="entry name" value="E3-binding domain"/>
    <property type="match status" value="1"/>
</dbReference>
<evidence type="ECO:0008006" key="7">
    <source>
        <dbReference type="Google" id="ProtNLM"/>
    </source>
</evidence>
<dbReference type="GO" id="GO:0006086">
    <property type="term" value="P:pyruvate decarboxylation to acetyl-CoA"/>
    <property type="evidence" value="ECO:0007669"/>
    <property type="project" value="InterPro"/>
</dbReference>
<accession>A0A383BZE4</accession>
<dbReference type="InterPro" id="IPR011053">
    <property type="entry name" value="Single_hybrid_motif"/>
</dbReference>
<evidence type="ECO:0000256" key="1">
    <source>
        <dbReference type="ARBA" id="ARBA00007317"/>
    </source>
</evidence>